<dbReference type="InterPro" id="IPR011762">
    <property type="entry name" value="COA_CT_N"/>
</dbReference>
<comment type="cofactor">
    <cofactor evidence="13">
        <name>Zn(2+)</name>
        <dbReference type="ChEBI" id="CHEBI:29105"/>
    </cofactor>
    <text evidence="13">Binds 1 zinc ion per subunit.</text>
</comment>
<dbReference type="GO" id="GO:2001295">
    <property type="term" value="P:malonyl-CoA biosynthetic process"/>
    <property type="evidence" value="ECO:0007669"/>
    <property type="project" value="UniProtKB-UniRule"/>
</dbReference>
<dbReference type="InterPro" id="IPR041010">
    <property type="entry name" value="Znf-ACC"/>
</dbReference>
<keyword evidence="10 13" id="KW-0443">Lipid metabolism</keyword>
<dbReference type="NCBIfam" id="TIGR00515">
    <property type="entry name" value="accD"/>
    <property type="match status" value="1"/>
</dbReference>
<dbReference type="GO" id="GO:0009317">
    <property type="term" value="C:acetyl-CoA carboxylase complex"/>
    <property type="evidence" value="ECO:0007669"/>
    <property type="project" value="InterPro"/>
</dbReference>
<dbReference type="GO" id="GO:0005524">
    <property type="term" value="F:ATP binding"/>
    <property type="evidence" value="ECO:0007669"/>
    <property type="project" value="UniProtKB-KW"/>
</dbReference>
<evidence type="ECO:0000256" key="5">
    <source>
        <dbReference type="ARBA" id="ARBA00022741"/>
    </source>
</evidence>
<dbReference type="InterPro" id="IPR029045">
    <property type="entry name" value="ClpP/crotonase-like_dom_sf"/>
</dbReference>
<dbReference type="GO" id="GO:0016743">
    <property type="term" value="F:carboxyl- or carbamoyltransferase activity"/>
    <property type="evidence" value="ECO:0007669"/>
    <property type="project" value="UniProtKB-UniRule"/>
</dbReference>
<evidence type="ECO:0000256" key="6">
    <source>
        <dbReference type="ARBA" id="ARBA00022771"/>
    </source>
</evidence>
<name>A0A6F9EEM0_9BACL</name>
<keyword evidence="6 13" id="KW-0863">Zinc-finger</keyword>
<evidence type="ECO:0000256" key="8">
    <source>
        <dbReference type="ARBA" id="ARBA00022833"/>
    </source>
</evidence>
<gene>
    <name evidence="13 15" type="primary">accD</name>
    <name evidence="15" type="ORF">COOX1_2634</name>
</gene>
<comment type="catalytic activity">
    <reaction evidence="13">
        <text>N(6)-carboxybiotinyl-L-lysyl-[protein] + acetyl-CoA = N(6)-biotinyl-L-lysyl-[protein] + malonyl-CoA</text>
        <dbReference type="Rhea" id="RHEA:54728"/>
        <dbReference type="Rhea" id="RHEA-COMP:10505"/>
        <dbReference type="Rhea" id="RHEA-COMP:10506"/>
        <dbReference type="ChEBI" id="CHEBI:57288"/>
        <dbReference type="ChEBI" id="CHEBI:57384"/>
        <dbReference type="ChEBI" id="CHEBI:83144"/>
        <dbReference type="ChEBI" id="CHEBI:83145"/>
        <dbReference type="EC" id="2.1.3.15"/>
    </reaction>
</comment>
<evidence type="ECO:0000313" key="16">
    <source>
        <dbReference type="Proteomes" id="UP000502196"/>
    </source>
</evidence>
<feature type="binding site" evidence="13">
    <location>
        <position position="56"/>
    </location>
    <ligand>
        <name>Zn(2+)</name>
        <dbReference type="ChEBI" id="CHEBI:29105"/>
    </ligand>
</feature>
<reference evidence="15 16" key="1">
    <citation type="submission" date="2020-04" db="EMBL/GenBank/DDBJ databases">
        <authorList>
            <person name="Hogendoorn C."/>
        </authorList>
    </citation>
    <scope>NUCLEOTIDE SEQUENCE [LARGE SCALE GENOMIC DNA]</scope>
    <source>
        <strain evidence="15">COOX1</strain>
    </source>
</reference>
<keyword evidence="5 13" id="KW-0547">Nucleotide-binding</keyword>
<protein>
    <recommendedName>
        <fullName evidence="13">Acetyl-coenzyme A carboxylase carboxyl transferase subunit beta</fullName>
        <shortName evidence="13">ACCase subunit beta</shortName>
        <shortName evidence="13">Acetyl-CoA carboxylase carboxyltransferase subunit beta</shortName>
        <ecNumber evidence="13">2.1.3.15</ecNumber>
    </recommendedName>
</protein>
<keyword evidence="8 13" id="KW-0862">Zinc</keyword>
<dbReference type="PROSITE" id="PS50980">
    <property type="entry name" value="COA_CT_NTER"/>
    <property type="match status" value="1"/>
</dbReference>
<keyword evidence="11 13" id="KW-0275">Fatty acid biosynthesis</keyword>
<evidence type="ECO:0000256" key="2">
    <source>
        <dbReference type="ARBA" id="ARBA00022516"/>
    </source>
</evidence>
<evidence type="ECO:0000256" key="7">
    <source>
        <dbReference type="ARBA" id="ARBA00022832"/>
    </source>
</evidence>
<dbReference type="SUPFAM" id="SSF52096">
    <property type="entry name" value="ClpP/crotonase"/>
    <property type="match status" value="1"/>
</dbReference>
<keyword evidence="15" id="KW-0436">Ligase</keyword>
<dbReference type="Gene3D" id="3.90.226.10">
    <property type="entry name" value="2-enoyl-CoA Hydratase, Chain A, domain 1"/>
    <property type="match status" value="1"/>
</dbReference>
<keyword evidence="7 13" id="KW-0276">Fatty acid metabolism</keyword>
<feature type="binding site" evidence="13">
    <location>
        <position position="59"/>
    </location>
    <ligand>
        <name>Zn(2+)</name>
        <dbReference type="ChEBI" id="CHEBI:29105"/>
    </ligand>
</feature>
<dbReference type="RefSeq" id="WP_197945620.1">
    <property type="nucleotide sequence ID" value="NZ_CP047971.1"/>
</dbReference>
<proteinExistence type="inferred from homology"/>
<evidence type="ECO:0000256" key="3">
    <source>
        <dbReference type="ARBA" id="ARBA00022679"/>
    </source>
</evidence>
<keyword evidence="2 13" id="KW-0444">Lipid biosynthesis</keyword>
<evidence type="ECO:0000259" key="14">
    <source>
        <dbReference type="PROSITE" id="PS50980"/>
    </source>
</evidence>
<comment type="subcellular location">
    <subcellularLocation>
        <location evidence="1 13">Cytoplasm</location>
    </subcellularLocation>
</comment>
<keyword evidence="13" id="KW-0963">Cytoplasm</keyword>
<dbReference type="InterPro" id="IPR000438">
    <property type="entry name" value="Acetyl_CoA_COase_Trfase_b_su"/>
</dbReference>
<dbReference type="EC" id="2.1.3.15" evidence="13"/>
<dbReference type="Pfam" id="PF01039">
    <property type="entry name" value="Carboxyl_trans"/>
    <property type="match status" value="1"/>
</dbReference>
<dbReference type="GO" id="GO:0006633">
    <property type="term" value="P:fatty acid biosynthetic process"/>
    <property type="evidence" value="ECO:0007669"/>
    <property type="project" value="UniProtKB-KW"/>
</dbReference>
<dbReference type="Proteomes" id="UP000502196">
    <property type="component" value="Chromosome"/>
</dbReference>
<evidence type="ECO:0000256" key="1">
    <source>
        <dbReference type="ARBA" id="ARBA00004496"/>
    </source>
</evidence>
<feature type="binding site" evidence="13">
    <location>
        <position position="40"/>
    </location>
    <ligand>
        <name>Zn(2+)</name>
        <dbReference type="ChEBI" id="CHEBI:29105"/>
    </ligand>
</feature>
<dbReference type="GO" id="GO:0003989">
    <property type="term" value="F:acetyl-CoA carboxylase activity"/>
    <property type="evidence" value="ECO:0007669"/>
    <property type="project" value="InterPro"/>
</dbReference>
<comment type="similarity">
    <text evidence="13">Belongs to the AccD/PCCB family.</text>
</comment>
<keyword evidence="3 13" id="KW-0808">Transferase</keyword>
<dbReference type="Pfam" id="PF17848">
    <property type="entry name" value="Zn_ribbon_ACC"/>
    <property type="match status" value="1"/>
</dbReference>
<organism evidence="15 16">
    <name type="scientific">Kyrpidia spormannii</name>
    <dbReference type="NCBI Taxonomy" id="2055160"/>
    <lineage>
        <taxon>Bacteria</taxon>
        <taxon>Bacillati</taxon>
        <taxon>Bacillota</taxon>
        <taxon>Bacilli</taxon>
        <taxon>Bacillales</taxon>
        <taxon>Alicyclobacillaceae</taxon>
        <taxon>Kyrpidia</taxon>
    </lineage>
</organism>
<evidence type="ECO:0000256" key="13">
    <source>
        <dbReference type="HAMAP-Rule" id="MF_01395"/>
    </source>
</evidence>
<accession>A0A6F9EEM0</accession>
<feature type="domain" description="CoA carboxyltransferase N-terminal" evidence="14">
    <location>
        <begin position="33"/>
        <end position="296"/>
    </location>
</feature>
<dbReference type="GO" id="GO:0008270">
    <property type="term" value="F:zinc ion binding"/>
    <property type="evidence" value="ECO:0007669"/>
    <property type="project" value="UniProtKB-UniRule"/>
</dbReference>
<comment type="function">
    <text evidence="12 13">Component of the acetyl coenzyme A carboxylase (ACC) complex. Biotin carboxylase (BC) catalyzes the carboxylation of biotin on its carrier protein (BCCP) and then the CO(2) group is transferred by the transcarboxylase to acetyl-CoA to form malonyl-CoA.</text>
</comment>
<keyword evidence="9 13" id="KW-0067">ATP-binding</keyword>
<evidence type="ECO:0000313" key="15">
    <source>
        <dbReference type="EMBL" id="CAB3394873.1"/>
    </source>
</evidence>
<feature type="zinc finger region" description="C4-type" evidence="13">
    <location>
        <begin position="37"/>
        <end position="59"/>
    </location>
</feature>
<dbReference type="PANTHER" id="PTHR42995">
    <property type="entry name" value="ACETYL-COENZYME A CARBOXYLASE CARBOXYL TRANSFERASE SUBUNIT BETA, CHLOROPLASTIC"/>
    <property type="match status" value="1"/>
</dbReference>
<evidence type="ECO:0000256" key="9">
    <source>
        <dbReference type="ARBA" id="ARBA00022840"/>
    </source>
</evidence>
<dbReference type="PRINTS" id="PR01070">
    <property type="entry name" value="ACCCTRFRASEB"/>
</dbReference>
<feature type="binding site" evidence="13">
    <location>
        <position position="37"/>
    </location>
    <ligand>
        <name>Zn(2+)</name>
        <dbReference type="ChEBI" id="CHEBI:29105"/>
    </ligand>
</feature>
<evidence type="ECO:0000256" key="12">
    <source>
        <dbReference type="ARBA" id="ARBA00025280"/>
    </source>
</evidence>
<comment type="subunit">
    <text evidence="13">Acetyl-CoA carboxylase is a heterohexamer composed of biotin carboxyl carrier protein (AccB), biotin carboxylase (AccC) and two subunits each of ACCase subunit alpha (AccA) and ACCase subunit beta (AccD).</text>
</comment>
<evidence type="ECO:0000256" key="4">
    <source>
        <dbReference type="ARBA" id="ARBA00022723"/>
    </source>
</evidence>
<comment type="pathway">
    <text evidence="13">Lipid metabolism; malonyl-CoA biosynthesis; malonyl-CoA from acetyl-CoA: step 1/1.</text>
</comment>
<dbReference type="HAMAP" id="MF_01395">
    <property type="entry name" value="AcetylCoA_CT_beta"/>
    <property type="match status" value="1"/>
</dbReference>
<sequence>MLKDWFQKKPRYATLTPPVTAPEERREAIPEGLMNKCKGCGDILLAKELEKHVKTCPRCGYHFPLSAAERIEITLDEGRFFEYDADLATVDPLGFPGYPEKIAKAREATGLREAVVTGEGTIDGMPVALVVMDSRFMMGSMGSVVGEKITRAAERAREARRPVVLFAASGGARMQEGILSLMQMAKTSAAFARLREAGVLYISVMTHPTTGGVTASFASQGDIILAEPGALIGFAGRRIIEQTIHQKLPDDFQTAEFLLKHGMIDRIVHRKDLRAELSLILRIHGEGARHGGRVAL</sequence>
<evidence type="ECO:0000256" key="11">
    <source>
        <dbReference type="ARBA" id="ARBA00023160"/>
    </source>
</evidence>
<dbReference type="InterPro" id="IPR034733">
    <property type="entry name" value="AcCoA_carboxyl_beta"/>
</dbReference>
<dbReference type="UniPathway" id="UPA00655">
    <property type="reaction ID" value="UER00711"/>
</dbReference>
<dbReference type="EMBL" id="LR792683">
    <property type="protein sequence ID" value="CAB3394873.1"/>
    <property type="molecule type" value="Genomic_DNA"/>
</dbReference>
<dbReference type="PANTHER" id="PTHR42995:SF5">
    <property type="entry name" value="ACETYL-COENZYME A CARBOXYLASE CARBOXYL TRANSFERASE SUBUNIT BETA, CHLOROPLASTIC"/>
    <property type="match status" value="1"/>
</dbReference>
<evidence type="ECO:0000256" key="10">
    <source>
        <dbReference type="ARBA" id="ARBA00023098"/>
    </source>
</evidence>
<keyword evidence="4 13" id="KW-0479">Metal-binding</keyword>
<dbReference type="AlphaFoldDB" id="A0A6F9EEM0"/>